<feature type="transmembrane region" description="Helical" evidence="5">
    <location>
        <begin position="132"/>
        <end position="154"/>
    </location>
</feature>
<feature type="transmembrane region" description="Helical" evidence="5">
    <location>
        <begin position="12"/>
        <end position="32"/>
    </location>
</feature>
<name>A0ABW4JHV1_9BACL</name>
<evidence type="ECO:0000256" key="4">
    <source>
        <dbReference type="ARBA" id="ARBA00023136"/>
    </source>
</evidence>
<protein>
    <submittedName>
        <fullName evidence="6">Manganese efflux pump MntP family protein</fullName>
    </submittedName>
</protein>
<keyword evidence="7" id="KW-1185">Reference proteome</keyword>
<dbReference type="Pfam" id="PF02659">
    <property type="entry name" value="Mntp"/>
    <property type="match status" value="1"/>
</dbReference>
<evidence type="ECO:0000256" key="3">
    <source>
        <dbReference type="ARBA" id="ARBA00022989"/>
    </source>
</evidence>
<evidence type="ECO:0000313" key="6">
    <source>
        <dbReference type="EMBL" id="MFD1675824.1"/>
    </source>
</evidence>
<dbReference type="PANTHER" id="PTHR35529:SF1">
    <property type="entry name" value="MANGANESE EFFLUX PUMP MNTP-RELATED"/>
    <property type="match status" value="1"/>
</dbReference>
<feature type="transmembrane region" description="Helical" evidence="5">
    <location>
        <begin position="67"/>
        <end position="89"/>
    </location>
</feature>
<evidence type="ECO:0000256" key="2">
    <source>
        <dbReference type="ARBA" id="ARBA00022692"/>
    </source>
</evidence>
<proteinExistence type="predicted"/>
<keyword evidence="1" id="KW-1003">Cell membrane</keyword>
<keyword evidence="2 5" id="KW-0812">Transmembrane</keyword>
<dbReference type="InterPro" id="IPR003810">
    <property type="entry name" value="Mntp/YtaF"/>
</dbReference>
<feature type="transmembrane region" description="Helical" evidence="5">
    <location>
        <begin position="101"/>
        <end position="126"/>
    </location>
</feature>
<evidence type="ECO:0000256" key="1">
    <source>
        <dbReference type="ARBA" id="ARBA00022475"/>
    </source>
</evidence>
<gene>
    <name evidence="6" type="ORF">ACFSB2_14065</name>
</gene>
<dbReference type="Proteomes" id="UP001597079">
    <property type="component" value="Unassembled WGS sequence"/>
</dbReference>
<keyword evidence="4 5" id="KW-0472">Membrane</keyword>
<organism evidence="6 7">
    <name type="scientific">Alicyclobacillus fodiniaquatilis</name>
    <dbReference type="NCBI Taxonomy" id="1661150"/>
    <lineage>
        <taxon>Bacteria</taxon>
        <taxon>Bacillati</taxon>
        <taxon>Bacillota</taxon>
        <taxon>Bacilli</taxon>
        <taxon>Bacillales</taxon>
        <taxon>Alicyclobacillaceae</taxon>
        <taxon>Alicyclobacillus</taxon>
    </lineage>
</organism>
<comment type="caution">
    <text evidence="6">The sequence shown here is derived from an EMBL/GenBank/DDBJ whole genome shotgun (WGS) entry which is preliminary data.</text>
</comment>
<accession>A0ABW4JHV1</accession>
<dbReference type="RefSeq" id="WP_377943704.1">
    <property type="nucleotide sequence ID" value="NZ_JBHUCX010000035.1"/>
</dbReference>
<sequence>MLSHLHVITEILMMSFALGMDSLSLSIGVGLSDIRRRTAVQLCLTIGVFHVVFTFMGLMFGNMIGQYLGAVAHWFGVLLLFGLGVHMLYTSLRKDEEKPASVATAIAMLLFSATVSLDALSVGFSLGLRSATYGVVSAISFGFVSMFMCGIGLLVGKKFGQSIGKYGEILGAFVLISCGFMFLF</sequence>
<dbReference type="EMBL" id="JBHUCX010000035">
    <property type="protein sequence ID" value="MFD1675824.1"/>
    <property type="molecule type" value="Genomic_DNA"/>
</dbReference>
<evidence type="ECO:0000313" key="7">
    <source>
        <dbReference type="Proteomes" id="UP001597079"/>
    </source>
</evidence>
<keyword evidence="3 5" id="KW-1133">Transmembrane helix</keyword>
<feature type="transmembrane region" description="Helical" evidence="5">
    <location>
        <begin position="166"/>
        <end position="183"/>
    </location>
</feature>
<evidence type="ECO:0000256" key="5">
    <source>
        <dbReference type="SAM" id="Phobius"/>
    </source>
</evidence>
<reference evidence="7" key="1">
    <citation type="journal article" date="2019" name="Int. J. Syst. Evol. Microbiol.">
        <title>The Global Catalogue of Microorganisms (GCM) 10K type strain sequencing project: providing services to taxonomists for standard genome sequencing and annotation.</title>
        <authorList>
            <consortium name="The Broad Institute Genomics Platform"/>
            <consortium name="The Broad Institute Genome Sequencing Center for Infectious Disease"/>
            <person name="Wu L."/>
            <person name="Ma J."/>
        </authorList>
    </citation>
    <scope>NUCLEOTIDE SEQUENCE [LARGE SCALE GENOMIC DNA]</scope>
    <source>
        <strain evidence="7">CGMCC 1.12286</strain>
    </source>
</reference>
<feature type="transmembrane region" description="Helical" evidence="5">
    <location>
        <begin position="39"/>
        <end position="61"/>
    </location>
</feature>
<dbReference type="PANTHER" id="PTHR35529">
    <property type="entry name" value="MANGANESE EFFLUX PUMP MNTP-RELATED"/>
    <property type="match status" value="1"/>
</dbReference>